<organism evidence="1 2">
    <name type="scientific">Kitasatospora saccharophila</name>
    <dbReference type="NCBI Taxonomy" id="407973"/>
    <lineage>
        <taxon>Bacteria</taxon>
        <taxon>Bacillati</taxon>
        <taxon>Actinomycetota</taxon>
        <taxon>Actinomycetes</taxon>
        <taxon>Kitasatosporales</taxon>
        <taxon>Streptomycetaceae</taxon>
        <taxon>Kitasatospora</taxon>
    </lineage>
</organism>
<comment type="caution">
    <text evidence="1">The sequence shown here is derived from an EMBL/GenBank/DDBJ whole genome shotgun (WGS) entry which is preliminary data.</text>
</comment>
<name>A0ABN2W757_9ACTN</name>
<evidence type="ECO:0000313" key="2">
    <source>
        <dbReference type="Proteomes" id="UP001500897"/>
    </source>
</evidence>
<reference evidence="1 2" key="1">
    <citation type="journal article" date="2019" name="Int. J. Syst. Evol. Microbiol.">
        <title>The Global Catalogue of Microorganisms (GCM) 10K type strain sequencing project: providing services to taxonomists for standard genome sequencing and annotation.</title>
        <authorList>
            <consortium name="The Broad Institute Genomics Platform"/>
            <consortium name="The Broad Institute Genome Sequencing Center for Infectious Disease"/>
            <person name="Wu L."/>
            <person name="Ma J."/>
        </authorList>
    </citation>
    <scope>NUCLEOTIDE SEQUENCE [LARGE SCALE GENOMIC DNA]</scope>
    <source>
        <strain evidence="1 2">JCM 14559</strain>
    </source>
</reference>
<proteinExistence type="predicted"/>
<accession>A0ABN2W757</accession>
<evidence type="ECO:0008006" key="3">
    <source>
        <dbReference type="Google" id="ProtNLM"/>
    </source>
</evidence>
<sequence length="261" mass="28193">MTLTHPDTRPSEQATDDLDSAWTRLPAAQAAVLAALARRRRAAVATALAAFASEVKAFHQATDRAVRDFALRTVPERYEAAARAAAASINRPFTWTPAHRATLNALTADTYTDLTLRIQEAVRAAAAFHRAARAAARRRLTPTSAAELAAAHPLDRIVYRNGARMPVRAWAEAATLARTTVAYNTGTLAVAREHGIQHVEVHDGSDCGWTSHPDPDKAARTLRTVEDAAQWPIAHPRCTRTFGLRPDGKSPIGRVPPLVAG</sequence>
<gene>
    <name evidence="1" type="ORF">GCM10009759_04070</name>
</gene>
<evidence type="ECO:0000313" key="1">
    <source>
        <dbReference type="EMBL" id="GAA2084771.1"/>
    </source>
</evidence>
<dbReference type="RefSeq" id="WP_344549921.1">
    <property type="nucleotide sequence ID" value="NZ_BAAANS010000002.1"/>
</dbReference>
<dbReference type="Proteomes" id="UP001500897">
    <property type="component" value="Unassembled WGS sequence"/>
</dbReference>
<protein>
    <recommendedName>
        <fullName evidence="3">Phage Mu protein F like protein</fullName>
    </recommendedName>
</protein>
<keyword evidence="2" id="KW-1185">Reference proteome</keyword>
<dbReference type="EMBL" id="BAAANS010000002">
    <property type="protein sequence ID" value="GAA2084771.1"/>
    <property type="molecule type" value="Genomic_DNA"/>
</dbReference>